<feature type="transmembrane region" description="Helical" evidence="1">
    <location>
        <begin position="329"/>
        <end position="347"/>
    </location>
</feature>
<evidence type="ECO:0000256" key="1">
    <source>
        <dbReference type="SAM" id="Phobius"/>
    </source>
</evidence>
<proteinExistence type="predicted"/>
<feature type="transmembrane region" description="Helical" evidence="1">
    <location>
        <begin position="251"/>
        <end position="270"/>
    </location>
</feature>
<evidence type="ECO:0000313" key="3">
    <source>
        <dbReference type="EMBL" id="TWI12118.1"/>
    </source>
</evidence>
<sequence>MTPSLLFKKSFSFFLLIFSFISAFGQTPFLSDKAEISLLTCGTGEELYSLYGHTALRINDPINQIDVVYNYGAFDFSTPNFYGKFVKGDLEYFVTTSSFEEFNYSYVYDNRDIFEQKLNLSREQKQKIFSELNEVLASEKRFYTYKFIDRNCTTMVRDVINKVLTEPISTKVPDTQKNYRQILYDYQTDKFYENLGINLIFGAKTDRQSDQLFLPIELLQGIEQTKINGKPLSDATVTVFKRQDIKANKSLWNNFYTFAFAMLLIAFLAYKKKSAAIIYLTIIGLLGLFFSLVGLYSLHEEVLWNYNVLVLSPLYLLLVFFVWKKNAVWTNRIVLLNLGLIAIYLVYMLNKAHLIMMVPFAITSLTALCKVRKETLQK</sequence>
<feature type="transmembrane region" description="Helical" evidence="1">
    <location>
        <begin position="304"/>
        <end position="322"/>
    </location>
</feature>
<feature type="transmembrane region" description="Helical" evidence="1">
    <location>
        <begin position="277"/>
        <end position="298"/>
    </location>
</feature>
<dbReference type="RefSeq" id="WP_081709367.1">
    <property type="nucleotide sequence ID" value="NZ_AVBI01000012.1"/>
</dbReference>
<gene>
    <name evidence="3" type="ORF">IP98_01692</name>
</gene>
<dbReference type="EMBL" id="VLKQ01000007">
    <property type="protein sequence ID" value="TWI12118.1"/>
    <property type="molecule type" value="Genomic_DNA"/>
</dbReference>
<dbReference type="OrthoDB" id="319167at2"/>
<accession>A0A562LX76</accession>
<organism evidence="3 4">
    <name type="scientific">Flavobacterium cauense R2A-7</name>
    <dbReference type="NCBI Taxonomy" id="1341154"/>
    <lineage>
        <taxon>Bacteria</taxon>
        <taxon>Pseudomonadati</taxon>
        <taxon>Bacteroidota</taxon>
        <taxon>Flavobacteriia</taxon>
        <taxon>Flavobacteriales</taxon>
        <taxon>Flavobacteriaceae</taxon>
        <taxon>Flavobacterium</taxon>
    </lineage>
</organism>
<dbReference type="Proteomes" id="UP000319848">
    <property type="component" value="Unassembled WGS sequence"/>
</dbReference>
<dbReference type="Pfam" id="PF13387">
    <property type="entry name" value="Lnb_N"/>
    <property type="match status" value="1"/>
</dbReference>
<keyword evidence="1" id="KW-0812">Transmembrane</keyword>
<feature type="domain" description="Lnb N-terminal periplasmic" evidence="2">
    <location>
        <begin position="32"/>
        <end position="171"/>
    </location>
</feature>
<protein>
    <submittedName>
        <fullName evidence="3">Uncharacterized protein DUF4105</fullName>
    </submittedName>
</protein>
<keyword evidence="1" id="KW-0472">Membrane</keyword>
<comment type="caution">
    <text evidence="3">The sequence shown here is derived from an EMBL/GenBank/DDBJ whole genome shotgun (WGS) entry which is preliminary data.</text>
</comment>
<reference evidence="3 4" key="1">
    <citation type="journal article" date="2015" name="Stand. Genomic Sci.">
        <title>Genomic Encyclopedia of Bacterial and Archaeal Type Strains, Phase III: the genomes of soil and plant-associated and newly described type strains.</title>
        <authorList>
            <person name="Whitman W.B."/>
            <person name="Woyke T."/>
            <person name="Klenk H.P."/>
            <person name="Zhou Y."/>
            <person name="Lilburn T.G."/>
            <person name="Beck B.J."/>
            <person name="De Vos P."/>
            <person name="Vandamme P."/>
            <person name="Eisen J.A."/>
            <person name="Garrity G."/>
            <person name="Hugenholtz P."/>
            <person name="Kyrpides N.C."/>
        </authorList>
    </citation>
    <scope>NUCLEOTIDE SEQUENCE [LARGE SCALE GENOMIC DNA]</scope>
    <source>
        <strain evidence="3 4">CGMCC 1.7270</strain>
    </source>
</reference>
<name>A0A562LX76_9FLAO</name>
<dbReference type="InterPro" id="IPR025178">
    <property type="entry name" value="Lnb_N"/>
</dbReference>
<keyword evidence="1" id="KW-1133">Transmembrane helix</keyword>
<evidence type="ECO:0000313" key="4">
    <source>
        <dbReference type="Proteomes" id="UP000319848"/>
    </source>
</evidence>
<dbReference type="AlphaFoldDB" id="A0A562LX76"/>
<keyword evidence="4" id="KW-1185">Reference proteome</keyword>
<evidence type="ECO:0000259" key="2">
    <source>
        <dbReference type="Pfam" id="PF13387"/>
    </source>
</evidence>